<evidence type="ECO:0000313" key="1">
    <source>
        <dbReference type="EMBL" id="XCI78179.1"/>
    </source>
</evidence>
<dbReference type="EMBL" id="PP895363">
    <property type="protein sequence ID" value="XCI78179.1"/>
    <property type="molecule type" value="Genomic_DNA"/>
</dbReference>
<organism evidence="1">
    <name type="scientific">Klebsiella phage FKP3</name>
    <dbReference type="NCBI Taxonomy" id="3231233"/>
    <lineage>
        <taxon>Viruses</taxon>
        <taxon>Duplodnaviria</taxon>
        <taxon>Heunggongvirae</taxon>
        <taxon>Uroviricota</taxon>
        <taxon>Caudoviricetes</taxon>
        <taxon>Stephanstirmvirinae</taxon>
        <taxon>Justusliebigvirus</taxon>
    </lineage>
</organism>
<accession>A0AAU8HZT0</accession>
<reference evidence="1" key="1">
    <citation type="submission" date="2024-06" db="EMBL/GenBank/DDBJ databases">
        <title>High activity and specificity of bacteriophage cocktails against carbapenem-resistant Klebsiella pneumoniae belonging to high-risk clones CG258 and ST307.</title>
        <authorList>
            <person name="Jimenez Quiceno J."/>
            <person name="Salazar Ospina L."/>
            <person name="Tellez Carrasquilla S."/>
        </authorList>
    </citation>
    <scope>NUCLEOTIDE SEQUENCE</scope>
</reference>
<proteinExistence type="predicted"/>
<sequence length="52" mass="5876">MKTIEQLIAEKLEEAIVMARAEGLGHDYFNIALEDGENVEVNVSWRSSSYDC</sequence>
<protein>
    <submittedName>
        <fullName evidence="1">Uncharacterized protein</fullName>
    </submittedName>
</protein>
<name>A0AAU8HZT0_9CAUD</name>